<reference evidence="6" key="1">
    <citation type="journal article" date="2016" name="Genome Announc.">
        <title>Genome sequences of three species of Hanseniaspora isolated from spontaneous wine fermentations.</title>
        <authorList>
            <person name="Sternes P.R."/>
            <person name="Lee D."/>
            <person name="Kutyna D.R."/>
            <person name="Borneman A.R."/>
        </authorList>
    </citation>
    <scope>NUCLEOTIDE SEQUENCE [LARGE SCALE GENOMIC DNA]</scope>
    <source>
        <strain evidence="6">AWRI3578</strain>
    </source>
</reference>
<evidence type="ECO:0000256" key="4">
    <source>
        <dbReference type="RuleBase" id="RU004413"/>
    </source>
</evidence>
<evidence type="ECO:0000256" key="3">
    <source>
        <dbReference type="ARBA" id="ARBA00023274"/>
    </source>
</evidence>
<evidence type="ECO:0000256" key="1">
    <source>
        <dbReference type="ARBA" id="ARBA00008931"/>
    </source>
</evidence>
<keyword evidence="3 4" id="KW-0687">Ribonucleoprotein</keyword>
<sequence>MNSLIARTGLFRNNIFTSINSYRFMGRYDKKHGNKDKAQKGRVPLRHGGSIIGSTLTEGDFGLRLKSQGLRLEDKHFKTIDKLVLRYKRLSGIDTIYRMKTNVPVYHKGNHTRMGKGKGSFSHWMVRVPTGRVLLEIRNAHAITANKYLTHINHILPGNWEIIEKGKYLPRISTTEVLTKQIPGQKVPVGLPDSFKLKPEEIDVRKIVNNKTWRKYECRKLAESSFYDIFQTRR</sequence>
<keyword evidence="2 4" id="KW-0689">Ribosomal protein</keyword>
<dbReference type="PRINTS" id="PR00060">
    <property type="entry name" value="RIBOSOMALL16"/>
</dbReference>
<gene>
    <name evidence="5" type="ORF">AWRI3578_g3417</name>
</gene>
<dbReference type="InterPro" id="IPR020798">
    <property type="entry name" value="Ribosomal_uL16_CS"/>
</dbReference>
<dbReference type="OrthoDB" id="268521at2759"/>
<dbReference type="Gene3D" id="3.90.1170.10">
    <property type="entry name" value="Ribosomal protein L10e/L16"/>
    <property type="match status" value="1"/>
</dbReference>
<dbReference type="PANTHER" id="PTHR12220:SF13">
    <property type="entry name" value="LARGE RIBOSOMAL SUBUNIT PROTEIN UL16M"/>
    <property type="match status" value="1"/>
</dbReference>
<dbReference type="InterPro" id="IPR047873">
    <property type="entry name" value="Ribosomal_uL16"/>
</dbReference>
<evidence type="ECO:0000256" key="2">
    <source>
        <dbReference type="ARBA" id="ARBA00022980"/>
    </source>
</evidence>
<dbReference type="Proteomes" id="UP000095605">
    <property type="component" value="Unassembled WGS sequence"/>
</dbReference>
<dbReference type="PANTHER" id="PTHR12220">
    <property type="entry name" value="50S/60S RIBOSOMAL PROTEIN L16"/>
    <property type="match status" value="1"/>
</dbReference>
<dbReference type="AlphaFoldDB" id="A0A1E5R5P3"/>
<dbReference type="GO" id="GO:0003735">
    <property type="term" value="F:structural constituent of ribosome"/>
    <property type="evidence" value="ECO:0007669"/>
    <property type="project" value="InterPro"/>
</dbReference>
<evidence type="ECO:0000313" key="5">
    <source>
        <dbReference type="EMBL" id="OEJ82212.1"/>
    </source>
</evidence>
<keyword evidence="6" id="KW-1185">Reference proteome</keyword>
<name>A0A1E5R5P3_9ASCO</name>
<dbReference type="SUPFAM" id="SSF54686">
    <property type="entry name" value="Ribosomal protein L16p/L10e"/>
    <property type="match status" value="1"/>
</dbReference>
<dbReference type="Pfam" id="PF00252">
    <property type="entry name" value="Ribosomal_L16"/>
    <property type="match status" value="1"/>
</dbReference>
<dbReference type="GO" id="GO:0005762">
    <property type="term" value="C:mitochondrial large ribosomal subunit"/>
    <property type="evidence" value="ECO:0007669"/>
    <property type="project" value="TreeGrafter"/>
</dbReference>
<dbReference type="GO" id="GO:0032543">
    <property type="term" value="P:mitochondrial translation"/>
    <property type="evidence" value="ECO:0007669"/>
    <property type="project" value="TreeGrafter"/>
</dbReference>
<dbReference type="EMBL" id="LPNL01000008">
    <property type="protein sequence ID" value="OEJ82212.1"/>
    <property type="molecule type" value="Genomic_DNA"/>
</dbReference>
<proteinExistence type="inferred from homology"/>
<dbReference type="InterPro" id="IPR036920">
    <property type="entry name" value="Ribosomal_uL16_sf"/>
</dbReference>
<accession>A0A1E5R5P3</accession>
<comment type="caution">
    <text evidence="5">The sequence shown here is derived from an EMBL/GenBank/DDBJ whole genome shotgun (WGS) entry which is preliminary data.</text>
</comment>
<organism evidence="5 6">
    <name type="scientific">Hanseniaspora opuntiae</name>
    <dbReference type="NCBI Taxonomy" id="211096"/>
    <lineage>
        <taxon>Eukaryota</taxon>
        <taxon>Fungi</taxon>
        <taxon>Dikarya</taxon>
        <taxon>Ascomycota</taxon>
        <taxon>Saccharomycotina</taxon>
        <taxon>Saccharomycetes</taxon>
        <taxon>Saccharomycodales</taxon>
        <taxon>Saccharomycodaceae</taxon>
        <taxon>Hanseniaspora</taxon>
    </lineage>
</organism>
<comment type="similarity">
    <text evidence="1 4">Belongs to the universal ribosomal protein uL16 family.</text>
</comment>
<evidence type="ECO:0000313" key="6">
    <source>
        <dbReference type="Proteomes" id="UP000095605"/>
    </source>
</evidence>
<protein>
    <submittedName>
        <fullName evidence="5">54S ribosomal protein L16, mitochondrial</fullName>
    </submittedName>
</protein>
<dbReference type="PROSITE" id="PS00701">
    <property type="entry name" value="RIBOSOMAL_L16_2"/>
    <property type="match status" value="1"/>
</dbReference>
<dbReference type="InterPro" id="IPR016180">
    <property type="entry name" value="Ribosomal_uL16_dom"/>
</dbReference>
<dbReference type="InterPro" id="IPR000114">
    <property type="entry name" value="Ribosomal_uL16_bact-type"/>
</dbReference>
<dbReference type="CDD" id="cd01433">
    <property type="entry name" value="Ribosomal_L16_L10e"/>
    <property type="match status" value="1"/>
</dbReference>
<dbReference type="GO" id="GO:0019843">
    <property type="term" value="F:rRNA binding"/>
    <property type="evidence" value="ECO:0007669"/>
    <property type="project" value="InterPro"/>
</dbReference>